<evidence type="ECO:0000256" key="4">
    <source>
        <dbReference type="ARBA" id="ARBA00003889"/>
    </source>
</evidence>
<evidence type="ECO:0000259" key="18">
    <source>
        <dbReference type="SMART" id="SM00849"/>
    </source>
</evidence>
<dbReference type="AlphaFoldDB" id="A0A7M2XJE4"/>
<evidence type="ECO:0000256" key="3">
    <source>
        <dbReference type="ARBA" id="ARBA00001522"/>
    </source>
</evidence>
<keyword evidence="12" id="KW-0547">Nucleotide-binding</keyword>
<reference evidence="19 20" key="1">
    <citation type="submission" date="2020-10" db="EMBL/GenBank/DDBJ databases">
        <title>Whole genome sequence of oil-degrading bacteria Rhodococcus pyridinivorans strain 5Ap.</title>
        <authorList>
            <person name="Akhremchuk A.E."/>
            <person name="Valentovich L.N."/>
            <person name="Charniauskaya M.I."/>
            <person name="Bukliarevich H.A."/>
            <person name="Titok M.A."/>
        </authorList>
    </citation>
    <scope>NUCLEOTIDE SEQUENCE [LARGE SCALE GENOMIC DNA]</scope>
    <source>
        <strain evidence="19 20">5Ap</strain>
    </source>
</reference>
<protein>
    <recommendedName>
        <fullName evidence="16">Adenosylcobinamide kinase</fullName>
        <ecNumber evidence="8">2.7.1.156</ecNumber>
        <ecNumber evidence="9">2.7.7.62</ecNumber>
    </recommendedName>
    <alternativeName>
        <fullName evidence="17">Adenosylcobinamide-phosphate guanylyltransferase</fullName>
    </alternativeName>
</protein>
<evidence type="ECO:0000256" key="9">
    <source>
        <dbReference type="ARBA" id="ARBA00012523"/>
    </source>
</evidence>
<dbReference type="Pfam" id="PF02283">
    <property type="entry name" value="CobU"/>
    <property type="match status" value="1"/>
</dbReference>
<evidence type="ECO:0000256" key="10">
    <source>
        <dbReference type="ARBA" id="ARBA00022573"/>
    </source>
</evidence>
<organism evidence="19 20">
    <name type="scientific">Rhodococcus pyridinivorans</name>
    <dbReference type="NCBI Taxonomy" id="103816"/>
    <lineage>
        <taxon>Bacteria</taxon>
        <taxon>Bacillati</taxon>
        <taxon>Actinomycetota</taxon>
        <taxon>Actinomycetes</taxon>
        <taxon>Mycobacteriales</taxon>
        <taxon>Nocardiaceae</taxon>
        <taxon>Rhodococcus</taxon>
    </lineage>
</organism>
<keyword evidence="15" id="KW-0342">GTP-binding</keyword>
<accession>A0A7M2XJE4</accession>
<dbReference type="SUPFAM" id="SSF52540">
    <property type="entry name" value="P-loop containing nucleoside triphosphate hydrolases"/>
    <property type="match status" value="1"/>
</dbReference>
<evidence type="ECO:0000256" key="5">
    <source>
        <dbReference type="ARBA" id="ARBA00004692"/>
    </source>
</evidence>
<dbReference type="GO" id="GO:0005524">
    <property type="term" value="F:ATP binding"/>
    <property type="evidence" value="ECO:0007669"/>
    <property type="project" value="UniProtKB-KW"/>
</dbReference>
<dbReference type="UniPathway" id="UPA00148">
    <property type="reaction ID" value="UER00236"/>
</dbReference>
<dbReference type="GO" id="GO:0009236">
    <property type="term" value="P:cobalamin biosynthetic process"/>
    <property type="evidence" value="ECO:0007669"/>
    <property type="project" value="UniProtKB-UniPathway"/>
</dbReference>
<keyword evidence="11 19" id="KW-0808">Transferase</keyword>
<dbReference type="InterPro" id="IPR027417">
    <property type="entry name" value="P-loop_NTPase"/>
</dbReference>
<comment type="pathway">
    <text evidence="6">Cofactor biosynthesis; adenosylcobalamin biosynthesis; adenosylcobalamin from cob(II)yrinate a,c-diamide: step 5/7.</text>
</comment>
<comment type="catalytic activity">
    <reaction evidence="2">
        <text>adenosylcob(III)inamide phosphate + GTP + H(+) = adenosylcob(III)inamide-GDP + diphosphate</text>
        <dbReference type="Rhea" id="RHEA:22712"/>
        <dbReference type="ChEBI" id="CHEBI:15378"/>
        <dbReference type="ChEBI" id="CHEBI:33019"/>
        <dbReference type="ChEBI" id="CHEBI:37565"/>
        <dbReference type="ChEBI" id="CHEBI:58502"/>
        <dbReference type="ChEBI" id="CHEBI:60487"/>
        <dbReference type="EC" id="2.7.7.62"/>
    </reaction>
</comment>
<comment type="pathway">
    <text evidence="5">Cofactor biosynthesis; adenosylcobalamin biosynthesis; adenosylcobalamin from cob(II)yrinate a,c-diamide: step 6/7.</text>
</comment>
<evidence type="ECO:0000313" key="20">
    <source>
        <dbReference type="Proteomes" id="UP000593818"/>
    </source>
</evidence>
<evidence type="ECO:0000256" key="2">
    <source>
        <dbReference type="ARBA" id="ARBA00000711"/>
    </source>
</evidence>
<dbReference type="InterPro" id="IPR003203">
    <property type="entry name" value="CobU/CobP"/>
</dbReference>
<evidence type="ECO:0000256" key="12">
    <source>
        <dbReference type="ARBA" id="ARBA00022741"/>
    </source>
</evidence>
<dbReference type="PANTHER" id="PTHR34848">
    <property type="match status" value="1"/>
</dbReference>
<evidence type="ECO:0000256" key="6">
    <source>
        <dbReference type="ARBA" id="ARBA00005159"/>
    </source>
</evidence>
<dbReference type="PANTHER" id="PTHR34848:SF1">
    <property type="entry name" value="BIFUNCTIONAL ADENOSYLCOBALAMIN BIOSYNTHESIS PROTEIN COBU"/>
    <property type="match status" value="1"/>
</dbReference>
<evidence type="ECO:0000256" key="11">
    <source>
        <dbReference type="ARBA" id="ARBA00022679"/>
    </source>
</evidence>
<evidence type="ECO:0000256" key="13">
    <source>
        <dbReference type="ARBA" id="ARBA00022777"/>
    </source>
</evidence>
<dbReference type="Gene3D" id="3.60.15.10">
    <property type="entry name" value="Ribonuclease Z/Hydroxyacylglutathione hydrolase-like"/>
    <property type="match status" value="1"/>
</dbReference>
<evidence type="ECO:0000256" key="8">
    <source>
        <dbReference type="ARBA" id="ARBA00012016"/>
    </source>
</evidence>
<dbReference type="RefSeq" id="WP_193902536.1">
    <property type="nucleotide sequence ID" value="NZ_CP063450.1"/>
</dbReference>
<dbReference type="NCBIfam" id="NF004469">
    <property type="entry name" value="PRK05800.1"/>
    <property type="match status" value="1"/>
</dbReference>
<evidence type="ECO:0000256" key="14">
    <source>
        <dbReference type="ARBA" id="ARBA00022840"/>
    </source>
</evidence>
<name>A0A7M2XJE4_9NOCA</name>
<dbReference type="EC" id="2.7.7.62" evidence="9"/>
<evidence type="ECO:0000256" key="7">
    <source>
        <dbReference type="ARBA" id="ARBA00007490"/>
    </source>
</evidence>
<evidence type="ECO:0000256" key="17">
    <source>
        <dbReference type="ARBA" id="ARBA00030571"/>
    </source>
</evidence>
<dbReference type="SUPFAM" id="SSF56281">
    <property type="entry name" value="Metallo-hydrolase/oxidoreductase"/>
    <property type="match status" value="1"/>
</dbReference>
<evidence type="ECO:0000256" key="15">
    <source>
        <dbReference type="ARBA" id="ARBA00023134"/>
    </source>
</evidence>
<evidence type="ECO:0000256" key="1">
    <source>
        <dbReference type="ARBA" id="ARBA00000312"/>
    </source>
</evidence>
<comment type="catalytic activity">
    <reaction evidence="1">
        <text>adenosylcob(III)inamide + ATP = adenosylcob(III)inamide phosphate + ADP + H(+)</text>
        <dbReference type="Rhea" id="RHEA:15769"/>
        <dbReference type="ChEBI" id="CHEBI:2480"/>
        <dbReference type="ChEBI" id="CHEBI:15378"/>
        <dbReference type="ChEBI" id="CHEBI:30616"/>
        <dbReference type="ChEBI" id="CHEBI:58502"/>
        <dbReference type="ChEBI" id="CHEBI:456216"/>
        <dbReference type="EC" id="2.7.1.156"/>
    </reaction>
</comment>
<comment type="similarity">
    <text evidence="7">Belongs to the CobU/CobP family.</text>
</comment>
<keyword evidence="14" id="KW-0067">ATP-binding</keyword>
<dbReference type="SMART" id="SM00849">
    <property type="entry name" value="Lactamase_B"/>
    <property type="match status" value="1"/>
</dbReference>
<dbReference type="InterPro" id="IPR001279">
    <property type="entry name" value="Metallo-B-lactamas"/>
</dbReference>
<dbReference type="GO" id="GO:0008820">
    <property type="term" value="F:cobinamide phosphate guanylyltransferase activity"/>
    <property type="evidence" value="ECO:0007669"/>
    <property type="project" value="UniProtKB-EC"/>
</dbReference>
<dbReference type="InterPro" id="IPR036866">
    <property type="entry name" value="RibonucZ/Hydroxyglut_hydro"/>
</dbReference>
<keyword evidence="10" id="KW-0169">Cobalamin biosynthesis</keyword>
<keyword evidence="20" id="KW-1185">Reference proteome</keyword>
<dbReference type="GO" id="GO:0043752">
    <property type="term" value="F:adenosylcobinamide kinase activity"/>
    <property type="evidence" value="ECO:0007669"/>
    <property type="project" value="UniProtKB-EC"/>
</dbReference>
<evidence type="ECO:0000256" key="16">
    <source>
        <dbReference type="ARBA" id="ARBA00029570"/>
    </source>
</evidence>
<feature type="domain" description="Metallo-beta-lactamase" evidence="18">
    <location>
        <begin position="35"/>
        <end position="206"/>
    </location>
</feature>
<dbReference type="EC" id="2.7.1.156" evidence="8"/>
<proteinExistence type="inferred from homology"/>
<dbReference type="Proteomes" id="UP000593818">
    <property type="component" value="Chromosome"/>
</dbReference>
<dbReference type="GO" id="GO:0005525">
    <property type="term" value="F:GTP binding"/>
    <property type="evidence" value="ECO:0007669"/>
    <property type="project" value="UniProtKB-KW"/>
</dbReference>
<comment type="function">
    <text evidence="4">Catalyzes ATP-dependent phosphorylation of adenosylcobinamide and addition of GMP to adenosylcobinamide phosphate.</text>
</comment>
<dbReference type="CDD" id="cd00544">
    <property type="entry name" value="CobU"/>
    <property type="match status" value="1"/>
</dbReference>
<dbReference type="Pfam" id="PF12706">
    <property type="entry name" value="Lactamase_B_2"/>
    <property type="match status" value="1"/>
</dbReference>
<comment type="catalytic activity">
    <reaction evidence="3">
        <text>adenosylcob(III)inamide + GTP = adenosylcob(III)inamide phosphate + GDP + H(+)</text>
        <dbReference type="Rhea" id="RHEA:15765"/>
        <dbReference type="ChEBI" id="CHEBI:2480"/>
        <dbReference type="ChEBI" id="CHEBI:15378"/>
        <dbReference type="ChEBI" id="CHEBI:37565"/>
        <dbReference type="ChEBI" id="CHEBI:58189"/>
        <dbReference type="ChEBI" id="CHEBI:58502"/>
        <dbReference type="EC" id="2.7.1.156"/>
    </reaction>
</comment>
<dbReference type="EMBL" id="CP063450">
    <property type="protein sequence ID" value="QOV97996.1"/>
    <property type="molecule type" value="Genomic_DNA"/>
</dbReference>
<sequence>MEVVLLGTGAADGWPNPFCTCASCADAARRGEIRGQTAALVDDVLMLDCGPEAPRAAVRHGRSLAQVRHILLTHAHADHLGPQALLFRSWVVAGVELDVIGPADALDTCRPWVAPDAPVRFVPVEPGDSLTVGDYSVRVLPARHKVFRDGDAVLYDLSGPGGSRLLWACDTGMWLAEWFEAVRDARFDAVFLEETFGDRSELSEGHLGLPEFGAMVDGLRGVGAVTENTEVVAVHLGHHNPPIDELRNRLQQVDARPGRDGEVVHVGEGTPVVPHRTLVLGGVRSGKSRHAEELLASCPSVTYVATGGTREGDAEWAERVALHRDRRPDSWSTVETVDVAEVLCTATEPLLIDCLGTWLTARLDIHGVWDGGDLDPVHSDVDELIAAWRKCAVPVVAVSNEVGSGVVPATSSGRLFRDMLGRLNARVAEASEAATLVVAGIPVSLKRN</sequence>
<dbReference type="Gene3D" id="3.40.50.300">
    <property type="entry name" value="P-loop containing nucleotide triphosphate hydrolases"/>
    <property type="match status" value="1"/>
</dbReference>
<keyword evidence="19" id="KW-0548">Nucleotidyltransferase</keyword>
<keyword evidence="13 19" id="KW-0418">Kinase</keyword>
<gene>
    <name evidence="19" type="primary">cobU</name>
    <name evidence="19" type="ORF">INP59_19145</name>
</gene>
<evidence type="ECO:0000313" key="19">
    <source>
        <dbReference type="EMBL" id="QOV97996.1"/>
    </source>
</evidence>